<evidence type="ECO:0000256" key="5">
    <source>
        <dbReference type="ARBA" id="ARBA00023136"/>
    </source>
</evidence>
<dbReference type="Proteomes" id="UP000191094">
    <property type="component" value="Unassembled WGS sequence"/>
</dbReference>
<dbReference type="STRING" id="90241.B0682_08820"/>
<feature type="transmembrane region" description="Helical" evidence="6">
    <location>
        <begin position="297"/>
        <end position="316"/>
    </location>
</feature>
<dbReference type="InterPro" id="IPR013525">
    <property type="entry name" value="ABC2_TM"/>
</dbReference>
<feature type="transmembrane region" description="Helical" evidence="6">
    <location>
        <begin position="351"/>
        <end position="373"/>
    </location>
</feature>
<gene>
    <name evidence="8" type="ORF">B0682_08820</name>
</gene>
<feature type="domain" description="ABC-2 type transporter transmembrane" evidence="7">
    <location>
        <begin position="27"/>
        <end position="368"/>
    </location>
</feature>
<sequence>MTDQNTAQSFISQVLNVWQQIFNDKGCLMMMLLAPIFYGFFYPLPYKTEVVRDVPVAIIDDDHSPLSTNIINHATASPRLDVQVAQNEHHAQELMWQNTIAGYMVIPKGLYQHVNMGQPAKVSVLANGNYFLLNKQVQTGFLEVVGTVSAGIKIQKAIATGQDSTLAKQNVNAISLTINPLYNTTEGYGSYVVPPVSMLILQQMYLMGTAMLVGTWVENRTHRTTFKGWLARILALSCLGFWVGCFYYGWVFPSHDYPRNQNLLGSLGLLMVYFPAVIAMGCLLGIWLGSRERAMQILVASSMPLLFLSGVTWPTHMLPEPLLYLRWVFPSTSAMNASVMLNQMGVPLADVAHYLATLLVIFLLCLLGLVWVGTEPSKPIFHKINHRI</sequence>
<evidence type="ECO:0000256" key="1">
    <source>
        <dbReference type="ARBA" id="ARBA00004651"/>
    </source>
</evidence>
<feature type="transmembrane region" description="Helical" evidence="6">
    <location>
        <begin position="229"/>
        <end position="250"/>
    </location>
</feature>
<dbReference type="Gene3D" id="3.40.1710.10">
    <property type="entry name" value="abc type-2 transporter like domain"/>
    <property type="match status" value="1"/>
</dbReference>
<evidence type="ECO:0000256" key="6">
    <source>
        <dbReference type="SAM" id="Phobius"/>
    </source>
</evidence>
<keyword evidence="3 6" id="KW-0812">Transmembrane</keyword>
<dbReference type="EMBL" id="MUYT01000016">
    <property type="protein sequence ID" value="OOS19519.1"/>
    <property type="molecule type" value="Genomic_DNA"/>
</dbReference>
<evidence type="ECO:0000256" key="3">
    <source>
        <dbReference type="ARBA" id="ARBA00022692"/>
    </source>
</evidence>
<accession>A0A1T0CB54</accession>
<name>A0A1T0CB54_9GAMM</name>
<comment type="subcellular location">
    <subcellularLocation>
        <location evidence="1">Cell membrane</location>
        <topology evidence="1">Multi-pass membrane protein</topology>
    </subcellularLocation>
</comment>
<feature type="transmembrane region" description="Helical" evidence="6">
    <location>
        <begin position="26"/>
        <end position="44"/>
    </location>
</feature>
<dbReference type="GO" id="GO:0005886">
    <property type="term" value="C:plasma membrane"/>
    <property type="evidence" value="ECO:0007669"/>
    <property type="project" value="UniProtKB-SubCell"/>
</dbReference>
<dbReference type="InterPro" id="IPR051449">
    <property type="entry name" value="ABC-2_transporter_component"/>
</dbReference>
<keyword evidence="5 6" id="KW-0472">Membrane</keyword>
<evidence type="ECO:0000313" key="8">
    <source>
        <dbReference type="EMBL" id="OOS19519.1"/>
    </source>
</evidence>
<feature type="transmembrane region" description="Helical" evidence="6">
    <location>
        <begin position="270"/>
        <end position="290"/>
    </location>
</feature>
<dbReference type="Pfam" id="PF12698">
    <property type="entry name" value="ABC2_membrane_3"/>
    <property type="match status" value="1"/>
</dbReference>
<evidence type="ECO:0000259" key="7">
    <source>
        <dbReference type="Pfam" id="PF12698"/>
    </source>
</evidence>
<feature type="transmembrane region" description="Helical" evidence="6">
    <location>
        <begin position="196"/>
        <end position="217"/>
    </location>
</feature>
<keyword evidence="2" id="KW-1003">Cell membrane</keyword>
<proteinExistence type="predicted"/>
<evidence type="ECO:0000256" key="4">
    <source>
        <dbReference type="ARBA" id="ARBA00022989"/>
    </source>
</evidence>
<dbReference type="PANTHER" id="PTHR30294:SF46">
    <property type="entry name" value="ABC TRANSPORTER PERMEASE"/>
    <property type="match status" value="1"/>
</dbReference>
<evidence type="ECO:0000313" key="9">
    <source>
        <dbReference type="Proteomes" id="UP000191094"/>
    </source>
</evidence>
<dbReference type="PANTHER" id="PTHR30294">
    <property type="entry name" value="MEMBRANE COMPONENT OF ABC TRANSPORTER YHHJ-RELATED"/>
    <property type="match status" value="1"/>
</dbReference>
<protein>
    <submittedName>
        <fullName evidence="8">ABC transporter</fullName>
    </submittedName>
</protein>
<dbReference type="AlphaFoldDB" id="A0A1T0CB54"/>
<comment type="caution">
    <text evidence="8">The sequence shown here is derived from an EMBL/GenBank/DDBJ whole genome shotgun (WGS) entry which is preliminary data.</text>
</comment>
<keyword evidence="4 6" id="KW-1133">Transmembrane helix</keyword>
<evidence type="ECO:0000256" key="2">
    <source>
        <dbReference type="ARBA" id="ARBA00022475"/>
    </source>
</evidence>
<keyword evidence="9" id="KW-1185">Reference proteome</keyword>
<dbReference type="GO" id="GO:0140359">
    <property type="term" value="F:ABC-type transporter activity"/>
    <property type="evidence" value="ECO:0007669"/>
    <property type="project" value="InterPro"/>
</dbReference>
<reference evidence="8 9" key="1">
    <citation type="submission" date="2017-02" db="EMBL/GenBank/DDBJ databases">
        <title>Draft genome sequence of Moraxella lincolnii CCUG 9405T type strain.</title>
        <authorList>
            <person name="Salva-Serra F."/>
            <person name="Engstrom-Jakobsson H."/>
            <person name="Thorell K."/>
            <person name="Jaen-Luchoro D."/>
            <person name="Gonzales-Siles L."/>
            <person name="Karlsson R."/>
            <person name="Yazdan S."/>
            <person name="Boulund F."/>
            <person name="Johnning A."/>
            <person name="Engstrand L."/>
            <person name="Kristiansson E."/>
            <person name="Moore E."/>
        </authorList>
    </citation>
    <scope>NUCLEOTIDE SEQUENCE [LARGE SCALE GENOMIC DNA]</scope>
    <source>
        <strain evidence="8 9">CCUG 9405</strain>
    </source>
</reference>
<organism evidence="8 9">
    <name type="scientific">Lwoffella lincolnii</name>
    <dbReference type="NCBI Taxonomy" id="90241"/>
    <lineage>
        <taxon>Bacteria</taxon>
        <taxon>Pseudomonadati</taxon>
        <taxon>Pseudomonadota</taxon>
        <taxon>Gammaproteobacteria</taxon>
        <taxon>Moraxellales</taxon>
        <taxon>Moraxellaceae</taxon>
        <taxon>Lwoffella</taxon>
    </lineage>
</organism>